<dbReference type="AlphaFoldDB" id="X1FXR8"/>
<dbReference type="FunFam" id="3.40.50.720:FF:000084">
    <property type="entry name" value="Short-chain dehydrogenase reductase"/>
    <property type="match status" value="1"/>
</dbReference>
<dbReference type="SUPFAM" id="SSF51735">
    <property type="entry name" value="NAD(P)-binding Rossmann-fold domains"/>
    <property type="match status" value="1"/>
</dbReference>
<comment type="caution">
    <text evidence="3">The sequence shown here is derived from an EMBL/GenBank/DDBJ whole genome shotgun (WGS) entry which is preliminary data.</text>
</comment>
<dbReference type="PRINTS" id="PR00080">
    <property type="entry name" value="SDRFAMILY"/>
</dbReference>
<dbReference type="EMBL" id="BARU01005507">
    <property type="protein sequence ID" value="GAH37355.1"/>
    <property type="molecule type" value="Genomic_DNA"/>
</dbReference>
<organism evidence="3">
    <name type="scientific">marine sediment metagenome</name>
    <dbReference type="NCBI Taxonomy" id="412755"/>
    <lineage>
        <taxon>unclassified sequences</taxon>
        <taxon>metagenomes</taxon>
        <taxon>ecological metagenomes</taxon>
    </lineage>
</organism>
<protein>
    <recommendedName>
        <fullName evidence="4">Short chain dehydrogenase</fullName>
    </recommendedName>
</protein>
<accession>X1FXR8</accession>
<name>X1FXR8_9ZZZZ</name>
<evidence type="ECO:0000256" key="1">
    <source>
        <dbReference type="ARBA" id="ARBA00006484"/>
    </source>
</evidence>
<gene>
    <name evidence="3" type="ORF">S03H2_10732</name>
</gene>
<dbReference type="InterPro" id="IPR020904">
    <property type="entry name" value="Sc_DH/Rdtase_CS"/>
</dbReference>
<dbReference type="CDD" id="cd05233">
    <property type="entry name" value="SDR_c"/>
    <property type="match status" value="1"/>
</dbReference>
<feature type="non-terminal residue" evidence="3">
    <location>
        <position position="247"/>
    </location>
</feature>
<dbReference type="PANTHER" id="PTHR24321">
    <property type="entry name" value="DEHYDROGENASES, SHORT CHAIN"/>
    <property type="match status" value="1"/>
</dbReference>
<dbReference type="Pfam" id="PF13561">
    <property type="entry name" value="adh_short_C2"/>
    <property type="match status" value="1"/>
</dbReference>
<dbReference type="NCBIfam" id="NF005559">
    <property type="entry name" value="PRK07231.1"/>
    <property type="match status" value="1"/>
</dbReference>
<evidence type="ECO:0000313" key="3">
    <source>
        <dbReference type="EMBL" id="GAH37355.1"/>
    </source>
</evidence>
<dbReference type="InterPro" id="IPR002347">
    <property type="entry name" value="SDR_fam"/>
</dbReference>
<proteinExistence type="inferred from homology"/>
<dbReference type="NCBIfam" id="NF004818">
    <property type="entry name" value="PRK06172.1"/>
    <property type="match status" value="1"/>
</dbReference>
<reference evidence="3" key="1">
    <citation type="journal article" date="2014" name="Front. Microbiol.">
        <title>High frequency of phylogenetically diverse reductive dehalogenase-homologous genes in deep subseafloor sedimentary metagenomes.</title>
        <authorList>
            <person name="Kawai M."/>
            <person name="Futagami T."/>
            <person name="Toyoda A."/>
            <person name="Takaki Y."/>
            <person name="Nishi S."/>
            <person name="Hori S."/>
            <person name="Arai W."/>
            <person name="Tsubouchi T."/>
            <person name="Morono Y."/>
            <person name="Uchiyama I."/>
            <person name="Ito T."/>
            <person name="Fujiyama A."/>
            <person name="Inagaki F."/>
            <person name="Takami H."/>
        </authorList>
    </citation>
    <scope>NUCLEOTIDE SEQUENCE</scope>
    <source>
        <strain evidence="3">Expedition CK06-06</strain>
    </source>
</reference>
<sequence length="247" mass="26128">MEKLFEGKVALVTGGSSGIGRATALAFAREGAKVVVVNNSNVEKGKETVSMIESAGGEAIFIKTDVSNAVEVEAMVNKAVETYGRLDCAFNNAGVGDTMALTADLTEEEWDRTINVNLKGVWLCMKYEIKQMLKQGGGAIVNMSSAIGLVGLKGSPAYTASKGGVIQLTRTAALEYARSGIRVNAVCPSFIATPMNKRLLANQPELEKTIKTVLHPVGRLGEMEEVAEAVIWLCSDGASFVTGHPMA</sequence>
<evidence type="ECO:0000256" key="2">
    <source>
        <dbReference type="ARBA" id="ARBA00023002"/>
    </source>
</evidence>
<dbReference type="Gene3D" id="3.40.50.720">
    <property type="entry name" value="NAD(P)-binding Rossmann-like Domain"/>
    <property type="match status" value="1"/>
</dbReference>
<dbReference type="InterPro" id="IPR036291">
    <property type="entry name" value="NAD(P)-bd_dom_sf"/>
</dbReference>
<dbReference type="PANTHER" id="PTHR24321:SF11">
    <property type="entry name" value="BLR0893 PROTEIN"/>
    <property type="match status" value="1"/>
</dbReference>
<dbReference type="PRINTS" id="PR00081">
    <property type="entry name" value="GDHRDH"/>
</dbReference>
<comment type="similarity">
    <text evidence="1">Belongs to the short-chain dehydrogenases/reductases (SDR) family.</text>
</comment>
<dbReference type="GO" id="GO:0016491">
    <property type="term" value="F:oxidoreductase activity"/>
    <property type="evidence" value="ECO:0007669"/>
    <property type="project" value="UniProtKB-KW"/>
</dbReference>
<dbReference type="PROSITE" id="PS00061">
    <property type="entry name" value="ADH_SHORT"/>
    <property type="match status" value="1"/>
</dbReference>
<keyword evidence="2" id="KW-0560">Oxidoreductase</keyword>
<evidence type="ECO:0008006" key="4">
    <source>
        <dbReference type="Google" id="ProtNLM"/>
    </source>
</evidence>